<dbReference type="PANTHER" id="PTHR34703">
    <property type="entry name" value="ANTIPORTER SUBUNIT MNHG2-RELATED"/>
    <property type="match status" value="1"/>
</dbReference>
<comment type="caution">
    <text evidence="3">The sequence shown here is derived from an EMBL/GenBank/DDBJ whole genome shotgun (WGS) entry which is preliminary data.</text>
</comment>
<dbReference type="GO" id="GO:0015385">
    <property type="term" value="F:sodium:proton antiporter activity"/>
    <property type="evidence" value="ECO:0007669"/>
    <property type="project" value="TreeGrafter"/>
</dbReference>
<proteinExistence type="predicted"/>
<evidence type="ECO:0000313" key="3">
    <source>
        <dbReference type="EMBL" id="RUT32576.1"/>
    </source>
</evidence>
<feature type="transmembrane region" description="Helical" evidence="2">
    <location>
        <begin position="48"/>
        <end position="68"/>
    </location>
</feature>
<accession>A0A433XEU1</accession>
<name>A0A433XEU1_9HYPH</name>
<dbReference type="NCBIfam" id="TIGR01300">
    <property type="entry name" value="CPA3_mnhG_phaG"/>
    <property type="match status" value="1"/>
</dbReference>
<organism evidence="3 4">
    <name type="scientific">Arsenicitalea aurantiaca</name>
    <dbReference type="NCBI Taxonomy" id="1783274"/>
    <lineage>
        <taxon>Bacteria</taxon>
        <taxon>Pseudomonadati</taxon>
        <taxon>Pseudomonadota</taxon>
        <taxon>Alphaproteobacteria</taxon>
        <taxon>Hyphomicrobiales</taxon>
        <taxon>Devosiaceae</taxon>
        <taxon>Arsenicitalea</taxon>
    </lineage>
</organism>
<keyword evidence="2" id="KW-0472">Membrane</keyword>
<keyword evidence="2" id="KW-0812">Transmembrane</keyword>
<evidence type="ECO:0000313" key="4">
    <source>
        <dbReference type="Proteomes" id="UP000281547"/>
    </source>
</evidence>
<feature type="transmembrane region" description="Helical" evidence="2">
    <location>
        <begin position="12"/>
        <end position="36"/>
    </location>
</feature>
<keyword evidence="2" id="KW-1133">Transmembrane helix</keyword>
<feature type="region of interest" description="Disordered" evidence="1">
    <location>
        <begin position="105"/>
        <end position="128"/>
    </location>
</feature>
<evidence type="ECO:0000256" key="1">
    <source>
        <dbReference type="SAM" id="MobiDB-lite"/>
    </source>
</evidence>
<dbReference type="EMBL" id="RZNJ01000002">
    <property type="protein sequence ID" value="RUT32576.1"/>
    <property type="molecule type" value="Genomic_DNA"/>
</dbReference>
<evidence type="ECO:0000256" key="2">
    <source>
        <dbReference type="SAM" id="Phobius"/>
    </source>
</evidence>
<dbReference type="InterPro" id="IPR005133">
    <property type="entry name" value="PhaG_MnhG_YufB"/>
</dbReference>
<dbReference type="RefSeq" id="WP_127187533.1">
    <property type="nucleotide sequence ID" value="NZ_RZNJ01000002.1"/>
</dbReference>
<dbReference type="Proteomes" id="UP000281547">
    <property type="component" value="Unassembled WGS sequence"/>
</dbReference>
<dbReference type="AlphaFoldDB" id="A0A433XEU1"/>
<gene>
    <name evidence="3" type="ORF">EMQ25_05320</name>
</gene>
<dbReference type="PANTHER" id="PTHR34703:SF1">
    <property type="entry name" value="ANTIPORTER SUBUNIT MNHG2-RELATED"/>
    <property type="match status" value="1"/>
</dbReference>
<dbReference type="OrthoDB" id="4427992at2"/>
<sequence>MIAPGDLPLWAAIIVGALTIGGAAFTLVGSFGLWRLRSFYDRVHTPTLGTSLGTVLIIVASMICFTVLESRVILQELLIFVFVSVTTPVTLMLLARAALYRDRAEGNASVPPADPQPILKAREAEPDA</sequence>
<reference evidence="3 4" key="1">
    <citation type="journal article" date="2016" name="Int. J. Syst. Evol. Microbiol.">
        <title>Arsenicitalea aurantiaca gen. nov., sp. nov., a new member of the family Hyphomicrobiaceae, isolated from high-arsenic sediment.</title>
        <authorList>
            <person name="Mu Y."/>
            <person name="Zhou L."/>
            <person name="Zeng X.C."/>
            <person name="Liu L."/>
            <person name="Pan Y."/>
            <person name="Chen X."/>
            <person name="Wang J."/>
            <person name="Li S."/>
            <person name="Li W.J."/>
            <person name="Wang Y."/>
        </authorList>
    </citation>
    <scope>NUCLEOTIDE SEQUENCE [LARGE SCALE GENOMIC DNA]</scope>
    <source>
        <strain evidence="3 4">42-50</strain>
    </source>
</reference>
<protein>
    <submittedName>
        <fullName evidence="3">Potassium:proton antiporter</fullName>
    </submittedName>
</protein>
<feature type="transmembrane region" description="Helical" evidence="2">
    <location>
        <begin position="74"/>
        <end position="95"/>
    </location>
</feature>
<dbReference type="Pfam" id="PF03334">
    <property type="entry name" value="PhaG_MnhG_YufB"/>
    <property type="match status" value="1"/>
</dbReference>
<keyword evidence="4" id="KW-1185">Reference proteome</keyword>